<evidence type="ECO:0000313" key="1">
    <source>
        <dbReference type="EMBL" id="EIM58162.1"/>
    </source>
</evidence>
<organism evidence="1 2">
    <name type="scientific">Eubacterium cellulosolvens (strain ATCC 43171 / JCM 9499 / 6)</name>
    <name type="common">Cillobacterium cellulosolvens</name>
    <dbReference type="NCBI Taxonomy" id="633697"/>
    <lineage>
        <taxon>Bacteria</taxon>
        <taxon>Bacillati</taxon>
        <taxon>Bacillota</taxon>
        <taxon>Clostridia</taxon>
        <taxon>Eubacteriales</taxon>
        <taxon>Eubacteriaceae</taxon>
        <taxon>Eubacterium</taxon>
    </lineage>
</organism>
<proteinExistence type="predicted"/>
<dbReference type="eggNOG" id="COG2984">
    <property type="taxonomic scope" value="Bacteria"/>
</dbReference>
<dbReference type="Pfam" id="PF04392">
    <property type="entry name" value="ABC_sub_bind"/>
    <property type="match status" value="1"/>
</dbReference>
<dbReference type="AlphaFoldDB" id="I5AWI9"/>
<name>I5AWI9_EUBC6</name>
<dbReference type="InterPro" id="IPR007487">
    <property type="entry name" value="ABC_transpt-TYRBP-like"/>
</dbReference>
<keyword evidence="2" id="KW-1185">Reference proteome</keyword>
<dbReference type="OrthoDB" id="1680494at2"/>
<reference evidence="1 2" key="2">
    <citation type="submission" date="2012-02" db="EMBL/GenBank/DDBJ databases">
        <title>Improved High-Quality Draft sequence of Eubacterium cellulosolvens 6.</title>
        <authorList>
            <consortium name="US DOE Joint Genome Institute"/>
            <person name="Lucas S."/>
            <person name="Han J."/>
            <person name="Lapidus A."/>
            <person name="Cheng J.-F."/>
            <person name="Goodwin L."/>
            <person name="Pitluck S."/>
            <person name="Peters L."/>
            <person name="Mikhailova N."/>
            <person name="Gu W."/>
            <person name="Detter J.C."/>
            <person name="Han C."/>
            <person name="Tapia R."/>
            <person name="Land M."/>
            <person name="Hauser L."/>
            <person name="Kyrpides N."/>
            <person name="Ivanova N."/>
            <person name="Pagani I."/>
            <person name="Johnson E."/>
            <person name="Mukhopadhyay B."/>
            <person name="Anderson I."/>
            <person name="Woyke T."/>
        </authorList>
    </citation>
    <scope>NUCLEOTIDE SEQUENCE [LARGE SCALE GENOMIC DNA]</scope>
    <source>
        <strain evidence="1 2">6</strain>
    </source>
</reference>
<dbReference type="EMBL" id="CM001487">
    <property type="protein sequence ID" value="EIM58162.1"/>
    <property type="molecule type" value="Genomic_DNA"/>
</dbReference>
<accession>I5AWI9</accession>
<gene>
    <name evidence="1" type="ORF">EubceDRAFT1_2436</name>
</gene>
<dbReference type="STRING" id="633697.EubceDRAFT1_2436"/>
<dbReference type="Gene3D" id="3.40.50.2300">
    <property type="match status" value="1"/>
</dbReference>
<evidence type="ECO:0000313" key="2">
    <source>
        <dbReference type="Proteomes" id="UP000005753"/>
    </source>
</evidence>
<protein>
    <submittedName>
        <fullName evidence="1">ABC-type uncharacterized transport system, periplasmic component</fullName>
    </submittedName>
</protein>
<sequence>MKRVGARLFILLFLGVTMSLLLAPGISRKEEKKAEAEPSPVRIGCFNSGEYYYYRDELDGIALELQKKGWISGYDEDKIRSTTREVWKDLCACESEYLKFLPDIYYEEYGMSAEEHEEAATCETVDLMIGLGSLAGKYLTKVADRISYDYMVIGVADPVTAGIVAGEKERVNDRSFAVVDTGRIRRQIEAAYEIFHFQDVGVVYEDSEAAYSYSGIEQLEELSEKYGFHVHRLHVKEVYTGDYDRYYRELQKAYKELIPKIDLLYITTATIEDSQLPVLLDDVIDAGIVTVAETSESQVENGALMHITMSDAYEEGQFVASKICDYSMGQRITEMDMIFEVAPRICLNRTTIRRTGVKLPLSIYLIADRIYE</sequence>
<dbReference type="Proteomes" id="UP000005753">
    <property type="component" value="Chromosome"/>
</dbReference>
<reference evidence="1 2" key="1">
    <citation type="submission" date="2010-08" db="EMBL/GenBank/DDBJ databases">
        <authorList>
            <consortium name="US DOE Joint Genome Institute (JGI-PGF)"/>
            <person name="Lucas S."/>
            <person name="Copeland A."/>
            <person name="Lapidus A."/>
            <person name="Cheng J.-F."/>
            <person name="Bruce D."/>
            <person name="Goodwin L."/>
            <person name="Pitluck S."/>
            <person name="Land M.L."/>
            <person name="Hauser L."/>
            <person name="Chang Y.-J."/>
            <person name="Anderson I.J."/>
            <person name="Johnson E."/>
            <person name="Mulhopadhyay B."/>
            <person name="Kyrpides N."/>
            <person name="Woyke T.J."/>
        </authorList>
    </citation>
    <scope>NUCLEOTIDE SEQUENCE [LARGE SCALE GENOMIC DNA]</scope>
    <source>
        <strain evidence="1 2">6</strain>
    </source>
</reference>
<dbReference type="HOGENOM" id="CLU_050532_0_0_9"/>